<name>A0AAD7XF86_9APHY</name>
<reference evidence="2" key="1">
    <citation type="submission" date="2022-11" db="EMBL/GenBank/DDBJ databases">
        <title>Genome Sequence of Cubamyces cubensis.</title>
        <authorList>
            <person name="Buettner E."/>
        </authorList>
    </citation>
    <scope>NUCLEOTIDE SEQUENCE</scope>
    <source>
        <strain evidence="2">MPL-01</strain>
    </source>
</reference>
<dbReference type="EMBL" id="JAPEVG010000024">
    <property type="protein sequence ID" value="KAJ8495440.1"/>
    <property type="molecule type" value="Genomic_DNA"/>
</dbReference>
<feature type="compositionally biased region" description="Basic residues" evidence="1">
    <location>
        <begin position="712"/>
        <end position="728"/>
    </location>
</feature>
<evidence type="ECO:0000256" key="1">
    <source>
        <dbReference type="SAM" id="MobiDB-lite"/>
    </source>
</evidence>
<feature type="compositionally biased region" description="Low complexity" evidence="1">
    <location>
        <begin position="612"/>
        <end position="676"/>
    </location>
</feature>
<protein>
    <submittedName>
        <fullName evidence="2">Uncharacterized protein</fullName>
    </submittedName>
</protein>
<dbReference type="AlphaFoldDB" id="A0AAD7XF86"/>
<gene>
    <name evidence="2" type="ORF">ONZ51_g1708</name>
</gene>
<proteinExistence type="predicted"/>
<feature type="region of interest" description="Disordered" evidence="1">
    <location>
        <begin position="748"/>
        <end position="779"/>
    </location>
</feature>
<dbReference type="Proteomes" id="UP001215151">
    <property type="component" value="Unassembled WGS sequence"/>
</dbReference>
<organism evidence="2 3">
    <name type="scientific">Trametes cubensis</name>
    <dbReference type="NCBI Taxonomy" id="1111947"/>
    <lineage>
        <taxon>Eukaryota</taxon>
        <taxon>Fungi</taxon>
        <taxon>Dikarya</taxon>
        <taxon>Basidiomycota</taxon>
        <taxon>Agaricomycotina</taxon>
        <taxon>Agaricomycetes</taxon>
        <taxon>Polyporales</taxon>
        <taxon>Polyporaceae</taxon>
        <taxon>Trametes</taxon>
    </lineage>
</organism>
<evidence type="ECO:0000313" key="2">
    <source>
        <dbReference type="EMBL" id="KAJ8495440.1"/>
    </source>
</evidence>
<feature type="compositionally biased region" description="Gly residues" evidence="1">
    <location>
        <begin position="763"/>
        <end position="779"/>
    </location>
</feature>
<evidence type="ECO:0000313" key="3">
    <source>
        <dbReference type="Proteomes" id="UP001215151"/>
    </source>
</evidence>
<keyword evidence="3" id="KW-1185">Reference proteome</keyword>
<sequence>MNPPTASTRFAAIYEALPPDVQQVIIEKQLIPLLNHVSKTRRRKLMASATKMQRRHAGIPVLDLKSKQREVNALLDELHRDAKRSFVRERSHRTELIEQTVESVTTWLNDIWRLVYEHNVDFLRAHRCLLFVVNVLDQIAHGRARCRCAFTNMYVPVTLKRKSGKVVKSWQLTGAHNVEEVLQFIWRDLFLSMLASGNQRHIEKIPDMLDDIEDLMGWTALEKLLYGGSKASLDTDEDEFDEELMAPGAQSDIDEDEDAYTDEDSELDLPIGAEDWLPNVVHTASPSYAKHWSSRISSQMGRFRELVQSAMLSVFKTAPSSRLYSVLIANSTDTQATEAELMTYLSQTATSCPEVFTAALEIYTDEGNSDEISSLLKTHAHLVRARDALVLQSAVQVMARNPSHQLQALELIEKELLDTARAVRAALLGPFSLLETSENRAEIEQINKMRQVTPGRQDRIERWVDSVSTPGLNNPNPMAFAAMVMGLPITPTMEGLDEMELSYLEMDPSDPDLEDLREEFRPRLKQRFEGWTDKALTIKGGSVTLLKVYRELIALLPFLRTGDVVEEMISRLADKPSKQFLVEAVDALSAFVKVQKRKAAAIKAEQKRRANAATTTAASSSTPGAGPSTLTFGFPSASASASTSASTSPSDSSGTPSSASASTSTSPATYAPPAVADDIDADADAPSSRPETPPPPLEPAANGPVGPGNGHTHAHAHAHAHHGHHGHGHAPAPLFTFYAGHITIPIPQGAGAGPPPPPPGAAAGAGAGAGAGGAGGAGPVPGPGPAGGFGGFGVFGGFGGQGAAGAGGFGGFGGAFGGNGGGGAFDGAFGGMEDVD</sequence>
<feature type="region of interest" description="Disordered" evidence="1">
    <location>
        <begin position="608"/>
        <end position="732"/>
    </location>
</feature>
<accession>A0AAD7XF86</accession>
<comment type="caution">
    <text evidence="2">The sequence shown here is derived from an EMBL/GenBank/DDBJ whole genome shotgun (WGS) entry which is preliminary data.</text>
</comment>